<evidence type="ECO:0000256" key="8">
    <source>
        <dbReference type="ARBA" id="ARBA00023136"/>
    </source>
</evidence>
<dbReference type="PROSITE" id="PS50893">
    <property type="entry name" value="ABC_TRANSPORTER_2"/>
    <property type="match status" value="1"/>
</dbReference>
<evidence type="ECO:0000256" key="3">
    <source>
        <dbReference type="ARBA" id="ARBA00022448"/>
    </source>
</evidence>
<evidence type="ECO:0000256" key="2">
    <source>
        <dbReference type="ARBA" id="ARBA00005417"/>
    </source>
</evidence>
<dbReference type="InterPro" id="IPR003593">
    <property type="entry name" value="AAA+_ATPase"/>
</dbReference>
<dbReference type="KEGG" id="aco:Amico_0416"/>
<gene>
    <name evidence="10" type="ordered locus">Amico_0416</name>
</gene>
<sequence>MQSAIEVKNLHKSFGNLHVLQGVSMTVGEGEVVSVIGPSGSGKSTLARCICRLEDINDGEIYLYGQRVDNGKHSNKEVATLVGMIFQQFNLFPHLSVLDNITLCPIQAKGMKKKEAEDLAIRLLERVGLGDKVYAKPSQLSGGQQQRVAIARALAMQPKIMLFDEPTSALDPELVGEVLEVIAQLAETGMTMVIITHEMLFAKDVSDRIIFMADGNIVEQGSPQDIMVKPAHPRTQAFLQRMLVHFGEDLTKEEGGAC</sequence>
<proteinExistence type="inferred from homology"/>
<dbReference type="EMBL" id="CP001997">
    <property type="protein sequence ID" value="ADE56558.1"/>
    <property type="molecule type" value="Genomic_DNA"/>
</dbReference>
<protein>
    <submittedName>
        <fullName evidence="10">ABC transporter related protein</fullName>
    </submittedName>
</protein>
<organism evidence="10 11">
    <name type="scientific">Aminobacterium colombiense (strain DSM 12261 / ALA-1)</name>
    <dbReference type="NCBI Taxonomy" id="572547"/>
    <lineage>
        <taxon>Bacteria</taxon>
        <taxon>Thermotogati</taxon>
        <taxon>Synergistota</taxon>
        <taxon>Synergistia</taxon>
        <taxon>Synergistales</taxon>
        <taxon>Aminobacteriaceae</taxon>
        <taxon>Aminobacterium</taxon>
    </lineage>
</organism>
<dbReference type="InterPro" id="IPR003439">
    <property type="entry name" value="ABC_transporter-like_ATP-bd"/>
</dbReference>
<keyword evidence="8" id="KW-0472">Membrane</keyword>
<name>D5EDC6_AMICL</name>
<dbReference type="GO" id="GO:0005886">
    <property type="term" value="C:plasma membrane"/>
    <property type="evidence" value="ECO:0007669"/>
    <property type="project" value="UniProtKB-SubCell"/>
</dbReference>
<evidence type="ECO:0000313" key="11">
    <source>
        <dbReference type="Proteomes" id="UP000002366"/>
    </source>
</evidence>
<keyword evidence="5" id="KW-0547">Nucleotide-binding</keyword>
<dbReference type="SUPFAM" id="SSF52540">
    <property type="entry name" value="P-loop containing nucleoside triphosphate hydrolases"/>
    <property type="match status" value="1"/>
</dbReference>
<keyword evidence="6" id="KW-0067">ATP-binding</keyword>
<keyword evidence="7" id="KW-0029">Amino-acid transport</keyword>
<dbReference type="Pfam" id="PF00005">
    <property type="entry name" value="ABC_tran"/>
    <property type="match status" value="1"/>
</dbReference>
<dbReference type="Proteomes" id="UP000002366">
    <property type="component" value="Chromosome"/>
</dbReference>
<dbReference type="eggNOG" id="COG1126">
    <property type="taxonomic scope" value="Bacteria"/>
</dbReference>
<dbReference type="HOGENOM" id="CLU_000604_1_22_0"/>
<dbReference type="PANTHER" id="PTHR43166">
    <property type="entry name" value="AMINO ACID IMPORT ATP-BINDING PROTEIN"/>
    <property type="match status" value="1"/>
</dbReference>
<dbReference type="SMART" id="SM00382">
    <property type="entry name" value="AAA"/>
    <property type="match status" value="1"/>
</dbReference>
<evidence type="ECO:0000313" key="10">
    <source>
        <dbReference type="EMBL" id="ADE56558.1"/>
    </source>
</evidence>
<comment type="similarity">
    <text evidence="2">Belongs to the ABC transporter superfamily.</text>
</comment>
<dbReference type="PANTHER" id="PTHR43166:SF9">
    <property type="entry name" value="GLUTAMATE_ASPARTATE IMPORT ATP-BINDING PROTEIN GLTL"/>
    <property type="match status" value="1"/>
</dbReference>
<evidence type="ECO:0000256" key="4">
    <source>
        <dbReference type="ARBA" id="ARBA00022475"/>
    </source>
</evidence>
<keyword evidence="11" id="KW-1185">Reference proteome</keyword>
<comment type="subcellular location">
    <subcellularLocation>
        <location evidence="1">Cell membrane</location>
        <topology evidence="1">Peripheral membrane protein</topology>
    </subcellularLocation>
</comment>
<dbReference type="CDD" id="cd03262">
    <property type="entry name" value="ABC_HisP_GlnQ"/>
    <property type="match status" value="1"/>
</dbReference>
<dbReference type="GO" id="GO:0016887">
    <property type="term" value="F:ATP hydrolysis activity"/>
    <property type="evidence" value="ECO:0007669"/>
    <property type="project" value="InterPro"/>
</dbReference>
<evidence type="ECO:0000256" key="5">
    <source>
        <dbReference type="ARBA" id="ARBA00022741"/>
    </source>
</evidence>
<dbReference type="Gene3D" id="3.40.50.300">
    <property type="entry name" value="P-loop containing nucleotide triphosphate hydrolases"/>
    <property type="match status" value="1"/>
</dbReference>
<reference evidence="10 11" key="1">
    <citation type="journal article" date="2010" name="Stand. Genomic Sci.">
        <title>Complete genome sequence of Aminobacterium colombiense type strain (ALA-1).</title>
        <authorList>
            <person name="Chertkov O."/>
            <person name="Sikorski J."/>
            <person name="Brambilla E."/>
            <person name="Lapidus A."/>
            <person name="Copeland A."/>
            <person name="Glavina Del Rio T."/>
            <person name="Nolan M."/>
            <person name="Lucas S."/>
            <person name="Tice H."/>
            <person name="Cheng J.F."/>
            <person name="Han C."/>
            <person name="Detter J.C."/>
            <person name="Bruce D."/>
            <person name="Tapia R."/>
            <person name="Goodwin L."/>
            <person name="Pitluck S."/>
            <person name="Liolios K."/>
            <person name="Ivanova N."/>
            <person name="Mavromatis K."/>
            <person name="Ovchinnikova G."/>
            <person name="Pati A."/>
            <person name="Chen A."/>
            <person name="Palaniappan K."/>
            <person name="Land M."/>
            <person name="Hauser L."/>
            <person name="Chang Y.J."/>
            <person name="Jeffries C.D."/>
            <person name="Spring S."/>
            <person name="Rohde M."/>
            <person name="Goker M."/>
            <person name="Bristow J."/>
            <person name="Eisen J.A."/>
            <person name="Markowitz V."/>
            <person name="Hugenholtz P."/>
            <person name="Kyrpides N.C."/>
            <person name="Klenk H.P."/>
        </authorList>
    </citation>
    <scope>NUCLEOTIDE SEQUENCE [LARGE SCALE GENOMIC DNA]</scope>
    <source>
        <strain evidence="11">DSM 12261 / ALA-1</strain>
    </source>
</reference>
<accession>D5EDC6</accession>
<dbReference type="InterPro" id="IPR030679">
    <property type="entry name" value="ABC_ATPase_HisP-typ"/>
</dbReference>
<dbReference type="PROSITE" id="PS00211">
    <property type="entry name" value="ABC_TRANSPORTER_1"/>
    <property type="match status" value="1"/>
</dbReference>
<evidence type="ECO:0000256" key="1">
    <source>
        <dbReference type="ARBA" id="ARBA00004202"/>
    </source>
</evidence>
<dbReference type="RefSeq" id="WP_013047824.1">
    <property type="nucleotide sequence ID" value="NC_014011.1"/>
</dbReference>
<dbReference type="InterPro" id="IPR017871">
    <property type="entry name" value="ABC_transporter-like_CS"/>
</dbReference>
<dbReference type="PIRSF" id="PIRSF039085">
    <property type="entry name" value="ABC_ATPase_HisP"/>
    <property type="match status" value="1"/>
</dbReference>
<keyword evidence="4" id="KW-1003">Cell membrane</keyword>
<dbReference type="GO" id="GO:0015424">
    <property type="term" value="F:ABC-type amino acid transporter activity"/>
    <property type="evidence" value="ECO:0007669"/>
    <property type="project" value="InterPro"/>
</dbReference>
<feature type="domain" description="ABC transporter" evidence="9">
    <location>
        <begin position="5"/>
        <end position="239"/>
    </location>
</feature>
<keyword evidence="3" id="KW-0813">Transport</keyword>
<dbReference type="AlphaFoldDB" id="D5EDC6"/>
<dbReference type="InterPro" id="IPR050086">
    <property type="entry name" value="MetN_ABC_transporter-like"/>
</dbReference>
<dbReference type="STRING" id="572547.Amico_0416"/>
<evidence type="ECO:0000259" key="9">
    <source>
        <dbReference type="PROSITE" id="PS50893"/>
    </source>
</evidence>
<dbReference type="GO" id="GO:0005524">
    <property type="term" value="F:ATP binding"/>
    <property type="evidence" value="ECO:0007669"/>
    <property type="project" value="UniProtKB-KW"/>
</dbReference>
<evidence type="ECO:0000256" key="6">
    <source>
        <dbReference type="ARBA" id="ARBA00022840"/>
    </source>
</evidence>
<evidence type="ECO:0000256" key="7">
    <source>
        <dbReference type="ARBA" id="ARBA00022970"/>
    </source>
</evidence>
<dbReference type="InterPro" id="IPR027417">
    <property type="entry name" value="P-loop_NTPase"/>
</dbReference>
<dbReference type="FunFam" id="3.40.50.300:FF:000020">
    <property type="entry name" value="Amino acid ABC transporter ATP-binding component"/>
    <property type="match status" value="1"/>
</dbReference>